<keyword evidence="4" id="KW-1185">Reference proteome</keyword>
<evidence type="ECO:0000313" key="4">
    <source>
        <dbReference type="Proteomes" id="UP000245884"/>
    </source>
</evidence>
<accession>A0A316UXT7</accession>
<feature type="region of interest" description="Disordered" evidence="1">
    <location>
        <begin position="113"/>
        <end position="143"/>
    </location>
</feature>
<name>A0A316UXT7_9BASI</name>
<reference evidence="3 4" key="1">
    <citation type="journal article" date="2018" name="Mol. Biol. Evol.">
        <title>Broad Genomic Sampling Reveals a Smut Pathogenic Ancestry of the Fungal Clade Ustilaginomycotina.</title>
        <authorList>
            <person name="Kijpornyongpan T."/>
            <person name="Mondo S.J."/>
            <person name="Barry K."/>
            <person name="Sandor L."/>
            <person name="Lee J."/>
            <person name="Lipzen A."/>
            <person name="Pangilinan J."/>
            <person name="LaButti K."/>
            <person name="Hainaut M."/>
            <person name="Henrissat B."/>
            <person name="Grigoriev I.V."/>
            <person name="Spatafora J.W."/>
            <person name="Aime M.C."/>
        </authorList>
    </citation>
    <scope>NUCLEOTIDE SEQUENCE [LARGE SCALE GENOMIC DNA]</scope>
    <source>
        <strain evidence="3 4">MCA 5214</strain>
    </source>
</reference>
<dbReference type="OrthoDB" id="10652313at2759"/>
<dbReference type="AlphaFoldDB" id="A0A316UXT7"/>
<evidence type="ECO:0000256" key="1">
    <source>
        <dbReference type="SAM" id="MobiDB-lite"/>
    </source>
</evidence>
<organism evidence="3 4">
    <name type="scientific">Jaminaea rosea</name>
    <dbReference type="NCBI Taxonomy" id="1569628"/>
    <lineage>
        <taxon>Eukaryota</taxon>
        <taxon>Fungi</taxon>
        <taxon>Dikarya</taxon>
        <taxon>Basidiomycota</taxon>
        <taxon>Ustilaginomycotina</taxon>
        <taxon>Exobasidiomycetes</taxon>
        <taxon>Microstromatales</taxon>
        <taxon>Microstromatales incertae sedis</taxon>
        <taxon>Jaminaea</taxon>
    </lineage>
</organism>
<evidence type="ECO:0008006" key="5">
    <source>
        <dbReference type="Google" id="ProtNLM"/>
    </source>
</evidence>
<dbReference type="GeneID" id="37031464"/>
<dbReference type="RefSeq" id="XP_025364732.1">
    <property type="nucleotide sequence ID" value="XM_025509641.1"/>
</dbReference>
<feature type="compositionally biased region" description="Basic and acidic residues" evidence="1">
    <location>
        <begin position="293"/>
        <end position="309"/>
    </location>
</feature>
<feature type="transmembrane region" description="Helical" evidence="2">
    <location>
        <begin position="56"/>
        <end position="76"/>
    </location>
</feature>
<keyword evidence="2" id="KW-0812">Transmembrane</keyword>
<keyword evidence="2" id="KW-1133">Transmembrane helix</keyword>
<sequence>MLWRSSSSRDDEPTTTAQHEQTHRSHLNAAASQSSLAADAPSQSSPTREVIKRPPFLGLGATLFFVAFTGAALYGFRAAKKADLNEAREALAAASTAHAGTAGRGVGANHARLQSPSALSSSGKNAPRATTSPSRGLDWGSAGTSAPSVLSKSGSAAASLPARYAVPLPRMKDGKPIFDEPPAVTAIKAFGAATAIVAVTSVVVVEVGRRVLGIEDVYDLTDRLHGFIPKTFALPEAVGNYLRPRLAGLFPQTEEDRKDPLASIDQYEAAPADEAAPSKPSSSSWFTGLFSQEQRHHDAQHQPQARDPEDVFNDIEQATTMKEKLKLLDAQLRGERAIEDAQREAMRSKREASKGR</sequence>
<dbReference type="EMBL" id="KZ819662">
    <property type="protein sequence ID" value="PWN30120.1"/>
    <property type="molecule type" value="Genomic_DNA"/>
</dbReference>
<protein>
    <recommendedName>
        <fullName evidence="5">Transmembrane protein</fullName>
    </recommendedName>
</protein>
<keyword evidence="2" id="KW-0472">Membrane</keyword>
<feature type="region of interest" description="Disordered" evidence="1">
    <location>
        <begin position="1"/>
        <end position="49"/>
    </location>
</feature>
<evidence type="ECO:0000313" key="3">
    <source>
        <dbReference type="EMBL" id="PWN30120.1"/>
    </source>
</evidence>
<feature type="region of interest" description="Disordered" evidence="1">
    <location>
        <begin position="293"/>
        <end position="318"/>
    </location>
</feature>
<feature type="compositionally biased region" description="Low complexity" evidence="1">
    <location>
        <begin position="29"/>
        <end position="46"/>
    </location>
</feature>
<gene>
    <name evidence="3" type="ORF">BDZ90DRAFT_5192</name>
</gene>
<evidence type="ECO:0000256" key="2">
    <source>
        <dbReference type="SAM" id="Phobius"/>
    </source>
</evidence>
<proteinExistence type="predicted"/>
<feature type="compositionally biased region" description="Polar residues" evidence="1">
    <location>
        <begin position="113"/>
        <end position="134"/>
    </location>
</feature>
<dbReference type="Proteomes" id="UP000245884">
    <property type="component" value="Unassembled WGS sequence"/>
</dbReference>